<name>A0A364LHU5_9GAMM</name>
<dbReference type="RefSeq" id="WP_112219813.1">
    <property type="nucleotide sequence ID" value="NZ_MVJN01000007.1"/>
</dbReference>
<dbReference type="AlphaFoldDB" id="A0A364LHU5"/>
<dbReference type="EMBL" id="MVJN01000007">
    <property type="protein sequence ID" value="RAP35878.1"/>
    <property type="molecule type" value="Genomic_DNA"/>
</dbReference>
<accession>A0A364LHU5</accession>
<protein>
    <submittedName>
        <fullName evidence="1">Uncharacterized protein</fullName>
    </submittedName>
</protein>
<gene>
    <name evidence="1" type="ORF">B1207_09835</name>
</gene>
<reference evidence="1 2" key="1">
    <citation type="submission" date="2017-02" db="EMBL/GenBank/DDBJ databases">
        <title>Legionella quilivanii strain from human: case report and whole genome sequencing analysis.</title>
        <authorList>
            <person name="Lalancette C."/>
            <person name="Leduc J.-M."/>
            <person name="Levesque S."/>
            <person name="Fournier E."/>
            <person name="Saoud J."/>
            <person name="Faucher S.P."/>
            <person name="Bernard K."/>
            <person name="Martineau C."/>
            <person name="Longtin J."/>
        </authorList>
    </citation>
    <scope>NUCLEOTIDE SEQUENCE [LARGE SCALE GENOMIC DNA]</scope>
    <source>
        <strain evidence="1 2">ID143958</strain>
    </source>
</reference>
<comment type="caution">
    <text evidence="1">The sequence shown here is derived from an EMBL/GenBank/DDBJ whole genome shotgun (WGS) entry which is preliminary data.</text>
</comment>
<evidence type="ECO:0000313" key="1">
    <source>
        <dbReference type="EMBL" id="RAP35878.1"/>
    </source>
</evidence>
<organism evidence="1 2">
    <name type="scientific">Legionella quinlivanii</name>
    <dbReference type="NCBI Taxonomy" id="45073"/>
    <lineage>
        <taxon>Bacteria</taxon>
        <taxon>Pseudomonadati</taxon>
        <taxon>Pseudomonadota</taxon>
        <taxon>Gammaproteobacteria</taxon>
        <taxon>Legionellales</taxon>
        <taxon>Legionellaceae</taxon>
        <taxon>Legionella</taxon>
    </lineage>
</organism>
<proteinExistence type="predicted"/>
<sequence length="289" mass="33801">MTRLTQEFKAKAEQLLFILKAAAKENYMLLLSSNPAPGLQFNREEILYMKSFKKFFDSLPENLRAHLTARKTEQFDTAEKLYYLGLENWEPTDWARAYFFNPGIPIMTACVQRIDKYNEEQICENWLAYHVKKIDTLTERRGIVSEQLKDKNLQKEIKEDLTKQLELTEETLKYHHSQIKQLQVEKKQVNALLDPMYSSSHRALLSLINKCNLGTLSVAQSRISKRSAEQNEWQAKRNELIEIRRSELKAEWSMSSLLNQAGKSPIFSRRPDPLALNPDEIVRSARDYK</sequence>
<dbReference type="Proteomes" id="UP000249458">
    <property type="component" value="Unassembled WGS sequence"/>
</dbReference>
<evidence type="ECO:0000313" key="2">
    <source>
        <dbReference type="Proteomes" id="UP000249458"/>
    </source>
</evidence>